<evidence type="ECO:0000256" key="5">
    <source>
        <dbReference type="RuleBase" id="RU003345"/>
    </source>
</evidence>
<dbReference type="OrthoDB" id="9762913at2"/>
<evidence type="ECO:0000313" key="7">
    <source>
        <dbReference type="EMBL" id="SDI99823.1"/>
    </source>
</evidence>
<dbReference type="Pfam" id="PF00171">
    <property type="entry name" value="Aldedh"/>
    <property type="match status" value="1"/>
</dbReference>
<feature type="domain" description="Aldehyde dehydrogenase" evidence="6">
    <location>
        <begin position="30"/>
        <end position="490"/>
    </location>
</feature>
<dbReference type="Gene3D" id="3.40.309.10">
    <property type="entry name" value="Aldehyde Dehydrogenase, Chain A, domain 2"/>
    <property type="match status" value="1"/>
</dbReference>
<organism evidence="7 8">
    <name type="scientific">Natribacillus halophilus</name>
    <dbReference type="NCBI Taxonomy" id="549003"/>
    <lineage>
        <taxon>Bacteria</taxon>
        <taxon>Bacillati</taxon>
        <taxon>Bacillota</taxon>
        <taxon>Bacilli</taxon>
        <taxon>Bacillales</taxon>
        <taxon>Bacillaceae</taxon>
        <taxon>Natribacillus</taxon>
    </lineage>
</organism>
<dbReference type="InterPro" id="IPR016161">
    <property type="entry name" value="Ald_DH/histidinol_DH"/>
</dbReference>
<dbReference type="FunFam" id="3.40.309.10:FF:000012">
    <property type="entry name" value="Betaine aldehyde dehydrogenase"/>
    <property type="match status" value="1"/>
</dbReference>
<dbReference type="PANTHER" id="PTHR11699">
    <property type="entry name" value="ALDEHYDE DEHYDROGENASE-RELATED"/>
    <property type="match status" value="1"/>
</dbReference>
<evidence type="ECO:0000256" key="3">
    <source>
        <dbReference type="ARBA" id="ARBA00023027"/>
    </source>
</evidence>
<sequence length="501" mass="55128">MQTVHFKLKPKVRDFLEESIGLYINGGYVNAAAGDKFDVLDPATEERIAQVYKADRDDADHAVKAARTAFDEGEWTKMKASSRSRIIYKFADLLEENREELAQLESLDNGKPYQVALTDDVEGTIEHFRYYAGFATKIQGKTTNVSPEYVNYTVHEPVGVVGQIIPWNFPLLMAAWKLGSALAVGCTVVIKPASETPLSLLYIAKLFKEAGFPDGVVNIVPGSGRAAGEGIITHPLVDKVAFTGSTNTGKNVMKKAADQLKDVTLELGGKSPTVILDDANIKKAIEGAFDGTMYNHGQNCSACTRIYVQRNLYNLVLQGLSEELEQIKLGHGMDPETDMGPLVSKKQQQTVLDYIQTGVDEGARLIGDHSPVSDKGFFVKPIIFADVEDDMTVAREEIFGPVMTVHVFDTVEEGIRRANDSVYGLAASVWTENIRQGHYVAGKLQAGTVWINDVGQEWETMPFGGYKQSGIGREMGGEYGLENYTEVKSVFVNMEQDENNE</sequence>
<proteinExistence type="inferred from homology"/>
<dbReference type="InterPro" id="IPR029510">
    <property type="entry name" value="Ald_DH_CS_GLU"/>
</dbReference>
<accession>A0A1G8Q527</accession>
<dbReference type="GO" id="GO:0016620">
    <property type="term" value="F:oxidoreductase activity, acting on the aldehyde or oxo group of donors, NAD or NADP as acceptor"/>
    <property type="evidence" value="ECO:0007669"/>
    <property type="project" value="InterPro"/>
</dbReference>
<comment type="similarity">
    <text evidence="1 5">Belongs to the aldehyde dehydrogenase family.</text>
</comment>
<evidence type="ECO:0000313" key="8">
    <source>
        <dbReference type="Proteomes" id="UP000198853"/>
    </source>
</evidence>
<keyword evidence="2 5" id="KW-0560">Oxidoreductase</keyword>
<feature type="active site" evidence="4">
    <location>
        <position position="266"/>
    </location>
</feature>
<dbReference type="RefSeq" id="WP_090399028.1">
    <property type="nucleotide sequence ID" value="NZ_FNEN01000010.1"/>
</dbReference>
<dbReference type="Gene3D" id="3.40.605.10">
    <property type="entry name" value="Aldehyde Dehydrogenase, Chain A, domain 1"/>
    <property type="match status" value="1"/>
</dbReference>
<dbReference type="PROSITE" id="PS00687">
    <property type="entry name" value="ALDEHYDE_DEHYDR_GLU"/>
    <property type="match status" value="1"/>
</dbReference>
<gene>
    <name evidence="7" type="ORF">SAMN04488123_110112</name>
</gene>
<dbReference type="InterPro" id="IPR016162">
    <property type="entry name" value="Ald_DH_N"/>
</dbReference>
<keyword evidence="8" id="KW-1185">Reference proteome</keyword>
<evidence type="ECO:0000256" key="4">
    <source>
        <dbReference type="PROSITE-ProRule" id="PRU10007"/>
    </source>
</evidence>
<name>A0A1G8Q527_9BACI</name>
<dbReference type="Proteomes" id="UP000198853">
    <property type="component" value="Unassembled WGS sequence"/>
</dbReference>
<dbReference type="EMBL" id="FNEN01000010">
    <property type="protein sequence ID" value="SDI99823.1"/>
    <property type="molecule type" value="Genomic_DNA"/>
</dbReference>
<reference evidence="7 8" key="1">
    <citation type="submission" date="2016-10" db="EMBL/GenBank/DDBJ databases">
        <authorList>
            <person name="de Groot N.N."/>
        </authorList>
    </citation>
    <scope>NUCLEOTIDE SEQUENCE [LARGE SCALE GENOMIC DNA]</scope>
    <source>
        <strain evidence="7 8">DSM 21771</strain>
    </source>
</reference>
<protein>
    <submittedName>
        <fullName evidence="7">Aldehyde dehydrogenase (NAD+)</fullName>
    </submittedName>
</protein>
<dbReference type="SUPFAM" id="SSF53720">
    <property type="entry name" value="ALDH-like"/>
    <property type="match status" value="1"/>
</dbReference>
<dbReference type="AlphaFoldDB" id="A0A1G8Q527"/>
<keyword evidence="3" id="KW-0520">NAD</keyword>
<dbReference type="FunFam" id="3.40.605.10:FF:000026">
    <property type="entry name" value="Aldehyde dehydrogenase, putative"/>
    <property type="match status" value="1"/>
</dbReference>
<evidence type="ECO:0000259" key="6">
    <source>
        <dbReference type="Pfam" id="PF00171"/>
    </source>
</evidence>
<evidence type="ECO:0000256" key="2">
    <source>
        <dbReference type="ARBA" id="ARBA00023002"/>
    </source>
</evidence>
<dbReference type="FunFam" id="3.40.605.10:FF:000011">
    <property type="entry name" value="ALD5p Mitochondrial aldehyde dehydrogenase"/>
    <property type="match status" value="1"/>
</dbReference>
<evidence type="ECO:0000256" key="1">
    <source>
        <dbReference type="ARBA" id="ARBA00009986"/>
    </source>
</evidence>
<dbReference type="InterPro" id="IPR015590">
    <property type="entry name" value="Aldehyde_DH_dom"/>
</dbReference>
<dbReference type="InterPro" id="IPR016163">
    <property type="entry name" value="Ald_DH_C"/>
</dbReference>